<dbReference type="Gene3D" id="1.10.10.10">
    <property type="entry name" value="Winged helix-like DNA-binding domain superfamily/Winged helix DNA-binding domain"/>
    <property type="match status" value="1"/>
</dbReference>
<dbReference type="NCBIfam" id="TIGR00738">
    <property type="entry name" value="rrf2_super"/>
    <property type="match status" value="1"/>
</dbReference>
<sequence>MRLTTRGRYAVTALLDLALQDSQHDVAVSLSDIAKRQEISISYLEQLFSKLRKKGLVVSTRGALGGYRIAKPLNEISIMHIISAVDESVDARACEGEGNCQDGAMCLTHDLWSGLSYHIEQYLSNVTLAELIHKKNIRNIAERQRKMLEENHEQVVQLKFDELSQKAQNQNNQNNKSNQKKQPKTIHEKTSTEKPSTEKTINTEVVKQKASHHDTMQHSTTQHNTMQHGTMPLPKKSLSKNYQTNKKPLENMPA</sequence>
<feature type="compositionally biased region" description="Polar residues" evidence="2">
    <location>
        <begin position="217"/>
        <end position="228"/>
    </location>
</feature>
<name>L2F732_9GAMM</name>
<dbReference type="InterPro" id="IPR000944">
    <property type="entry name" value="Tscrpt_reg_Rrf2"/>
</dbReference>
<dbReference type="Pfam" id="PF02082">
    <property type="entry name" value="Rrf2"/>
    <property type="match status" value="1"/>
</dbReference>
<feature type="region of interest" description="Disordered" evidence="2">
    <location>
        <begin position="167"/>
        <end position="254"/>
    </location>
</feature>
<dbReference type="PROSITE" id="PS51197">
    <property type="entry name" value="HTH_RRF2_2"/>
    <property type="match status" value="1"/>
</dbReference>
<dbReference type="AlphaFoldDB" id="L2F732"/>
<evidence type="ECO:0000256" key="1">
    <source>
        <dbReference type="ARBA" id="ARBA00023125"/>
    </source>
</evidence>
<keyword evidence="4" id="KW-1185">Reference proteome</keyword>
<dbReference type="FunFam" id="1.10.10.10:FF:000026">
    <property type="entry name" value="HTH-type transcriptional regulator IscR"/>
    <property type="match status" value="1"/>
</dbReference>
<dbReference type="InterPro" id="IPR036390">
    <property type="entry name" value="WH_DNA-bd_sf"/>
</dbReference>
<dbReference type="GO" id="GO:0003700">
    <property type="term" value="F:DNA-binding transcription factor activity"/>
    <property type="evidence" value="ECO:0007669"/>
    <property type="project" value="TreeGrafter"/>
</dbReference>
<dbReference type="OrthoDB" id="9808360at2"/>
<dbReference type="SUPFAM" id="SSF46785">
    <property type="entry name" value="Winged helix' DNA-binding domain"/>
    <property type="match status" value="1"/>
</dbReference>
<dbReference type="PROSITE" id="PS01332">
    <property type="entry name" value="HTH_RRF2_1"/>
    <property type="match status" value="1"/>
</dbReference>
<protein>
    <submittedName>
        <fullName evidence="3">BadM/Rrf2 family transcriptional regulator</fullName>
    </submittedName>
</protein>
<comment type="caution">
    <text evidence="3">The sequence shown here is derived from an EMBL/GenBank/DDBJ whole genome shotgun (WGS) entry which is preliminary data.</text>
</comment>
<evidence type="ECO:0000313" key="3">
    <source>
        <dbReference type="EMBL" id="ELA08556.1"/>
    </source>
</evidence>
<evidence type="ECO:0000313" key="4">
    <source>
        <dbReference type="Proteomes" id="UP000023795"/>
    </source>
</evidence>
<feature type="compositionally biased region" description="Low complexity" evidence="2">
    <location>
        <begin position="167"/>
        <end position="177"/>
    </location>
</feature>
<feature type="compositionally biased region" description="Basic and acidic residues" evidence="2">
    <location>
        <begin position="185"/>
        <end position="197"/>
    </location>
</feature>
<proteinExistence type="predicted"/>
<dbReference type="InterPro" id="IPR036388">
    <property type="entry name" value="WH-like_DNA-bd_sf"/>
</dbReference>
<dbReference type="Proteomes" id="UP000023795">
    <property type="component" value="Unassembled WGS sequence"/>
</dbReference>
<reference evidence="3 4" key="1">
    <citation type="journal article" date="2013" name="Genome Announc.">
        <title>Genome Sequence of Moraxella macacae 0408225, a Novel Bacterial Species Isolated from a Cynomolgus Macaque with Epistaxis.</title>
        <authorList>
            <person name="Ladner J.T."/>
            <person name="Whitehouse C.A."/>
            <person name="Koroleva G.I."/>
            <person name="Palacios G.F."/>
        </authorList>
    </citation>
    <scope>NUCLEOTIDE SEQUENCE [LARGE SCALE GENOMIC DNA]</scope>
    <source>
        <strain evidence="3 4">0408225</strain>
    </source>
</reference>
<dbReference type="GO" id="GO:0003677">
    <property type="term" value="F:DNA binding"/>
    <property type="evidence" value="ECO:0007669"/>
    <property type="project" value="UniProtKB-KW"/>
</dbReference>
<evidence type="ECO:0000256" key="2">
    <source>
        <dbReference type="SAM" id="MobiDB-lite"/>
    </source>
</evidence>
<dbReference type="PATRIC" id="fig|1230338.3.peg.1783"/>
<accession>L2F732</accession>
<dbReference type="InterPro" id="IPR030489">
    <property type="entry name" value="TR_Rrf2-type_CS"/>
</dbReference>
<dbReference type="eggNOG" id="COG1959">
    <property type="taxonomic scope" value="Bacteria"/>
</dbReference>
<dbReference type="STRING" id="1230338.MOMA_08341"/>
<keyword evidence="1" id="KW-0238">DNA-binding</keyword>
<dbReference type="PANTHER" id="PTHR33221:SF5">
    <property type="entry name" value="HTH-TYPE TRANSCRIPTIONAL REGULATOR ISCR"/>
    <property type="match status" value="1"/>
</dbReference>
<dbReference type="EMBL" id="ANIN01000002">
    <property type="protein sequence ID" value="ELA08556.1"/>
    <property type="molecule type" value="Genomic_DNA"/>
</dbReference>
<dbReference type="PANTHER" id="PTHR33221">
    <property type="entry name" value="WINGED HELIX-TURN-HELIX TRANSCRIPTIONAL REGULATOR, RRF2 FAMILY"/>
    <property type="match status" value="1"/>
</dbReference>
<dbReference type="GO" id="GO:0005829">
    <property type="term" value="C:cytosol"/>
    <property type="evidence" value="ECO:0007669"/>
    <property type="project" value="TreeGrafter"/>
</dbReference>
<gene>
    <name evidence="3" type="ORF">MOMA_08341</name>
</gene>
<organism evidence="3 4">
    <name type="scientific">Moraxella macacae 0408225</name>
    <dbReference type="NCBI Taxonomy" id="1230338"/>
    <lineage>
        <taxon>Bacteria</taxon>
        <taxon>Pseudomonadati</taxon>
        <taxon>Pseudomonadota</taxon>
        <taxon>Gammaproteobacteria</taxon>
        <taxon>Moraxellales</taxon>
        <taxon>Moraxellaceae</taxon>
        <taxon>Moraxella</taxon>
    </lineage>
</organism>